<evidence type="ECO:0008006" key="4">
    <source>
        <dbReference type="Google" id="ProtNLM"/>
    </source>
</evidence>
<dbReference type="Proteomes" id="UP001595828">
    <property type="component" value="Unassembled WGS sequence"/>
</dbReference>
<accession>A0ABV8RNV6</accession>
<comment type="caution">
    <text evidence="2">The sequence shown here is derived from an EMBL/GenBank/DDBJ whole genome shotgun (WGS) entry which is preliminary data.</text>
</comment>
<dbReference type="RefSeq" id="WP_379538541.1">
    <property type="nucleotide sequence ID" value="NZ_JBHSDR010000006.1"/>
</dbReference>
<proteinExistence type="predicted"/>
<keyword evidence="1" id="KW-1133">Transmembrane helix</keyword>
<dbReference type="EMBL" id="JBHSDR010000006">
    <property type="protein sequence ID" value="MFC4295052.1"/>
    <property type="molecule type" value="Genomic_DNA"/>
</dbReference>
<name>A0ABV8RNV6_9SPHN</name>
<evidence type="ECO:0000313" key="2">
    <source>
        <dbReference type="EMBL" id="MFC4295052.1"/>
    </source>
</evidence>
<sequence>MHEQLNQWDFVAAAYVIGITGTLAMVAWSVTTMRRAERRRDASRRKTSQ</sequence>
<organism evidence="2 3">
    <name type="scientific">Novosphingobium tardum</name>
    <dbReference type="NCBI Taxonomy" id="1538021"/>
    <lineage>
        <taxon>Bacteria</taxon>
        <taxon>Pseudomonadati</taxon>
        <taxon>Pseudomonadota</taxon>
        <taxon>Alphaproteobacteria</taxon>
        <taxon>Sphingomonadales</taxon>
        <taxon>Sphingomonadaceae</taxon>
        <taxon>Novosphingobium</taxon>
    </lineage>
</organism>
<keyword evidence="1" id="KW-0472">Membrane</keyword>
<keyword evidence="3" id="KW-1185">Reference proteome</keyword>
<keyword evidence="1" id="KW-0812">Transmembrane</keyword>
<evidence type="ECO:0000256" key="1">
    <source>
        <dbReference type="SAM" id="Phobius"/>
    </source>
</evidence>
<evidence type="ECO:0000313" key="3">
    <source>
        <dbReference type="Proteomes" id="UP001595828"/>
    </source>
</evidence>
<feature type="transmembrane region" description="Helical" evidence="1">
    <location>
        <begin position="12"/>
        <end position="30"/>
    </location>
</feature>
<gene>
    <name evidence="2" type="ORF">ACFO0A_08295</name>
</gene>
<reference evidence="3" key="1">
    <citation type="journal article" date="2019" name="Int. J. Syst. Evol. Microbiol.">
        <title>The Global Catalogue of Microorganisms (GCM) 10K type strain sequencing project: providing services to taxonomists for standard genome sequencing and annotation.</title>
        <authorList>
            <consortium name="The Broad Institute Genomics Platform"/>
            <consortium name="The Broad Institute Genome Sequencing Center for Infectious Disease"/>
            <person name="Wu L."/>
            <person name="Ma J."/>
        </authorList>
    </citation>
    <scope>NUCLEOTIDE SEQUENCE [LARGE SCALE GENOMIC DNA]</scope>
    <source>
        <strain evidence="3">CGMCC 1.12989</strain>
    </source>
</reference>
<protein>
    <recommendedName>
        <fullName evidence="4">Heme exporter protein D</fullName>
    </recommendedName>
</protein>